<organism evidence="2 3">
    <name type="scientific">Chitinophaga defluvii</name>
    <dbReference type="NCBI Taxonomy" id="3163343"/>
    <lineage>
        <taxon>Bacteria</taxon>
        <taxon>Pseudomonadati</taxon>
        <taxon>Bacteroidota</taxon>
        <taxon>Chitinophagia</taxon>
        <taxon>Chitinophagales</taxon>
        <taxon>Chitinophagaceae</taxon>
        <taxon>Chitinophaga</taxon>
    </lineage>
</organism>
<protein>
    <submittedName>
        <fullName evidence="2">GNAT family N-acetyltransferase</fullName>
    </submittedName>
</protein>
<evidence type="ECO:0000259" key="1">
    <source>
        <dbReference type="PROSITE" id="PS51186"/>
    </source>
</evidence>
<gene>
    <name evidence="2" type="ORF">ABR189_11955</name>
</gene>
<dbReference type="SUPFAM" id="SSF55729">
    <property type="entry name" value="Acyl-CoA N-acyltransferases (Nat)"/>
    <property type="match status" value="1"/>
</dbReference>
<keyword evidence="3" id="KW-1185">Reference proteome</keyword>
<dbReference type="InterPro" id="IPR000182">
    <property type="entry name" value="GNAT_dom"/>
</dbReference>
<evidence type="ECO:0000313" key="2">
    <source>
        <dbReference type="EMBL" id="MET6998092.1"/>
    </source>
</evidence>
<comment type="caution">
    <text evidence="2">The sequence shown here is derived from an EMBL/GenBank/DDBJ whole genome shotgun (WGS) entry which is preliminary data.</text>
</comment>
<dbReference type="InterPro" id="IPR016181">
    <property type="entry name" value="Acyl_CoA_acyltransferase"/>
</dbReference>
<feature type="domain" description="N-acetyltransferase" evidence="1">
    <location>
        <begin position="81"/>
        <end position="222"/>
    </location>
</feature>
<reference evidence="2 3" key="1">
    <citation type="submission" date="2024-06" db="EMBL/GenBank/DDBJ databases">
        <title>Chitinophaga defluvii sp. nov., isolated from municipal sewage.</title>
        <authorList>
            <person name="Zhang L."/>
        </authorList>
    </citation>
    <scope>NUCLEOTIDE SEQUENCE [LARGE SCALE GENOMIC DNA]</scope>
    <source>
        <strain evidence="2 3">H8</strain>
    </source>
</reference>
<dbReference type="Gene3D" id="3.40.630.30">
    <property type="match status" value="1"/>
</dbReference>
<dbReference type="PROSITE" id="PS51186">
    <property type="entry name" value="GNAT"/>
    <property type="match status" value="1"/>
</dbReference>
<proteinExistence type="predicted"/>
<dbReference type="Pfam" id="PF13508">
    <property type="entry name" value="Acetyltransf_7"/>
    <property type="match status" value="1"/>
</dbReference>
<dbReference type="Proteomes" id="UP001549749">
    <property type="component" value="Unassembled WGS sequence"/>
</dbReference>
<dbReference type="RefSeq" id="WP_354660727.1">
    <property type="nucleotide sequence ID" value="NZ_JBEXAC010000001.1"/>
</dbReference>
<accession>A0ABV2T644</accession>
<evidence type="ECO:0000313" key="3">
    <source>
        <dbReference type="Proteomes" id="UP001549749"/>
    </source>
</evidence>
<name>A0ABV2T644_9BACT</name>
<dbReference type="CDD" id="cd04301">
    <property type="entry name" value="NAT_SF"/>
    <property type="match status" value="1"/>
</dbReference>
<sequence length="222" mass="24344">MYNNVNISSVGPHLVEIWVRGWAIAREVAPPVKDSGALRVEVGWPDQQRRYVFPAVSNSFRHLAATIVEPWVFLKVCAPQQAVSPLLPSRWQIQDPGFMMICSSPMAALPDNLPGNYTLDVIPDLPVPVARILTAAGTIAAMGRIALVDNYVIYDRIETHPDHRRRGLGSRLMKALESLGAAHGNRKGILVATTAGRALYETLGWQLYSQYTSVVIPGPLAV</sequence>
<dbReference type="EMBL" id="JBEXAC010000001">
    <property type="protein sequence ID" value="MET6998092.1"/>
    <property type="molecule type" value="Genomic_DNA"/>
</dbReference>